<evidence type="ECO:0000313" key="2">
    <source>
        <dbReference type="EMBL" id="CAD1822854.1"/>
    </source>
</evidence>
<dbReference type="AlphaFoldDB" id="A0A6V7NWW6"/>
<feature type="chain" id="PRO_5027727647" evidence="1">
    <location>
        <begin position="16"/>
        <end position="383"/>
    </location>
</feature>
<organism evidence="2">
    <name type="scientific">Ananas comosus var. bracteatus</name>
    <name type="common">red pineapple</name>
    <dbReference type="NCBI Taxonomy" id="296719"/>
    <lineage>
        <taxon>Eukaryota</taxon>
        <taxon>Viridiplantae</taxon>
        <taxon>Streptophyta</taxon>
        <taxon>Embryophyta</taxon>
        <taxon>Tracheophyta</taxon>
        <taxon>Spermatophyta</taxon>
        <taxon>Magnoliopsida</taxon>
        <taxon>Liliopsida</taxon>
        <taxon>Poales</taxon>
        <taxon>Bromeliaceae</taxon>
        <taxon>Bromelioideae</taxon>
        <taxon>Ananas</taxon>
    </lineage>
</organism>
<proteinExistence type="predicted"/>
<reference evidence="2" key="1">
    <citation type="submission" date="2020-07" db="EMBL/GenBank/DDBJ databases">
        <authorList>
            <person name="Lin J."/>
        </authorList>
    </citation>
    <scope>NUCLEOTIDE SEQUENCE</scope>
</reference>
<protein>
    <submittedName>
        <fullName evidence="2">Uncharacterized protein</fullName>
    </submittedName>
</protein>
<name>A0A6V7NWW6_ANACO</name>
<keyword evidence="1" id="KW-0732">Signal</keyword>
<sequence length="383" mass="42690">MLLLITVLTSIRVNQLRMMAETASKGEHRLRHAETCQRRVRTASNLWTDCPRSQAFAEIENAFSGAFVGKIRRRNAGLVRNSSYGASGPDGVPVRFSGLPASYGSRFWKTDLRPVDVLSQSGDRHDIRTGGYFGPKSFHGSYRSMTFEDCRLVTGDSSGLYTQDCRLVADGWPLSISALIALDSYAFHEHQRFDHCKRLFFFEKVVAGVNPHRLEVCGADQQNFGFRFGIFGLLVCTPRLRRLAVPLGGETCLHVLTSPIIFQVLRAMRGETRRETRSYRSIELPTRGDSVRVHNGLPVFIKVVSEQSYNHDTIHRFVSSKGGSDHTHISLMLEEGHSSFGNELRSGHQLACVSPILGIWLPNPLETFSSSHPTNHAGSSSRG</sequence>
<feature type="signal peptide" evidence="1">
    <location>
        <begin position="1"/>
        <end position="15"/>
    </location>
</feature>
<gene>
    <name evidence="2" type="ORF">CB5_LOCUS6065</name>
</gene>
<accession>A0A6V7NWW6</accession>
<dbReference type="EMBL" id="LR862142">
    <property type="protein sequence ID" value="CAD1822854.1"/>
    <property type="molecule type" value="Genomic_DNA"/>
</dbReference>
<evidence type="ECO:0000256" key="1">
    <source>
        <dbReference type="SAM" id="SignalP"/>
    </source>
</evidence>